<keyword evidence="5 6" id="KW-0175">Coiled coil</keyword>
<feature type="compositionally biased region" description="Low complexity" evidence="7">
    <location>
        <begin position="819"/>
        <end position="829"/>
    </location>
</feature>
<evidence type="ECO:0000313" key="10">
    <source>
        <dbReference type="RefSeq" id="XP_011502124.1"/>
    </source>
</evidence>
<keyword evidence="3" id="KW-0597">Phosphoprotein</keyword>
<feature type="compositionally biased region" description="Polar residues" evidence="7">
    <location>
        <begin position="875"/>
        <end position="894"/>
    </location>
</feature>
<dbReference type="Proteomes" id="UP000695007">
    <property type="component" value="Unplaced"/>
</dbReference>
<evidence type="ECO:0000313" key="9">
    <source>
        <dbReference type="Proteomes" id="UP000695007"/>
    </source>
</evidence>
<sequence>MHKVMSSLQQTGRFLPFANSNIQRKQLSNQGGLPQSLSGSDTDVSTSNENLSNEERYVIRHTARQEPQGQENQQHSPTRSSSHKENIPNIQGNLLNRNSLKENINGSNRNSLKESLNGSNRNSLKDSINGSNRNSLKDNLSNRTSVGSNRSSLDVSTSSYNTLIIHNANEENSWTPSSRLSGVVREHGDMGYLYCESGGKGHSNSPTIQSLSSLPHDDHLYEQTGNSGCQEITDIPDDYLSQSQVLKHLAKEVKVPSYSKLTSNDNSIDMRMREGDRGKQNEFEDRPPPNYSTTLLPMKNKHRLLGPTEKLTLSRSQPDLSRLSKTDIDSYDPRTTSPRPQTKGREEFETTTGEIWPTSEMVQILIQENSALKLELERCYKKVAKSQQLEQEITKVHRAHEELVTSCERREKLERAARLRLQSDCRRLTELNRALRDQIDLLSSRTESPLTVESMRKELTQKELFIGQLITQTKELAAAKERQEIELAAQRATLQEQRTHIDILDTALTNAQGNVVRLEEECRKKQVYVERVGQLQRALSSLQASSDRREETERQLRGQLERELREGGGNGANCYDLSSNGETITDLKRKLRERDEKIMSLEGDVAKWEQRYLEESALRQAAIDAASLPKDAKIAALEKTSQDAEKLIAEARSEKMRHMDEVHAAQKKLADLESRMKDLESKLAERDAMIRVLQKHTYDKDSSSSSGVGSYPAAHSSHSSTSADHHTTLTSTPELVSSVLGSSSAYGSTASYGVSDSYKYRKQGSFEQTNKSLDDQLKELDSQLLSKRALCCFPGFSNPGASSRKGKIPKPLLAGVESSGGSSTASSKSRLLDDSPANSEAASSILEFAAAASRFKSRLSDGKPEDMMLLEKQGRSSQRQRMQEQPNHSATNATEPRRAGSLPPSSLPRPPRSLKSQNSRYCRLSDSETRKKSDPGLEPQLKVAAAVAATRDSGNCTLEYGRFDGAKVLRRKKSSESIVGGHKKMLEYERLGEKTGGGLEVKRRETQARSLIPPPSRRIGLEYGRLSDGDAKQPRKSHESSTSSSRGQSTGSIMSTKSEVSTASLQPPPPTMLKANNRSIPRPSNYRIQF</sequence>
<dbReference type="RefSeq" id="XP_011502124.1">
    <property type="nucleotide sequence ID" value="XM_011503822.1"/>
</dbReference>
<dbReference type="GO" id="GO:0030036">
    <property type="term" value="P:actin cytoskeleton organization"/>
    <property type="evidence" value="ECO:0007669"/>
    <property type="project" value="TreeGrafter"/>
</dbReference>
<evidence type="ECO:0000256" key="5">
    <source>
        <dbReference type="ARBA" id="ARBA00023054"/>
    </source>
</evidence>
<dbReference type="InterPro" id="IPR024646">
    <property type="entry name" value="Angiomotin_C"/>
</dbReference>
<feature type="compositionally biased region" description="Basic and acidic residues" evidence="7">
    <location>
        <begin position="268"/>
        <end position="287"/>
    </location>
</feature>
<dbReference type="PANTHER" id="PTHR14826">
    <property type="entry name" value="ANGIOMOTIN"/>
    <property type="match status" value="1"/>
</dbReference>
<keyword evidence="4" id="KW-0965">Cell junction</keyword>
<dbReference type="PANTHER" id="PTHR14826:SF14">
    <property type="entry name" value="ANGIOMOTIN_C DOMAIN-CONTAINING PROTEIN"/>
    <property type="match status" value="1"/>
</dbReference>
<evidence type="ECO:0000256" key="7">
    <source>
        <dbReference type="SAM" id="MobiDB-lite"/>
    </source>
</evidence>
<feature type="coiled-coil region" evidence="6">
    <location>
        <begin position="418"/>
        <end position="445"/>
    </location>
</feature>
<proteinExistence type="inferred from homology"/>
<evidence type="ECO:0000256" key="6">
    <source>
        <dbReference type="SAM" id="Coils"/>
    </source>
</evidence>
<organism evidence="9 10">
    <name type="scientific">Ceratosolen solmsi marchali</name>
    <dbReference type="NCBI Taxonomy" id="326594"/>
    <lineage>
        <taxon>Eukaryota</taxon>
        <taxon>Metazoa</taxon>
        <taxon>Ecdysozoa</taxon>
        <taxon>Arthropoda</taxon>
        <taxon>Hexapoda</taxon>
        <taxon>Insecta</taxon>
        <taxon>Pterygota</taxon>
        <taxon>Neoptera</taxon>
        <taxon>Endopterygota</taxon>
        <taxon>Hymenoptera</taxon>
        <taxon>Apocrita</taxon>
        <taxon>Proctotrupomorpha</taxon>
        <taxon>Chalcidoidea</taxon>
        <taxon>Agaonidae</taxon>
        <taxon>Agaoninae</taxon>
        <taxon>Ceratosolen</taxon>
    </lineage>
</organism>
<feature type="domain" description="Angiomotin C-terminal" evidence="8">
    <location>
        <begin position="528"/>
        <end position="722"/>
    </location>
</feature>
<protein>
    <submittedName>
        <fullName evidence="10">Angiomotin-like protein 1</fullName>
    </submittedName>
</protein>
<dbReference type="InterPro" id="IPR051747">
    <property type="entry name" value="Angiomotin-like"/>
</dbReference>
<dbReference type="InterPro" id="IPR009114">
    <property type="entry name" value="Angiomotin"/>
</dbReference>
<feature type="compositionally biased region" description="Low complexity" evidence="7">
    <location>
        <begin position="1040"/>
        <end position="1055"/>
    </location>
</feature>
<evidence type="ECO:0000256" key="2">
    <source>
        <dbReference type="ARBA" id="ARBA00010300"/>
    </source>
</evidence>
<feature type="coiled-coil region" evidence="6">
    <location>
        <begin position="501"/>
        <end position="689"/>
    </location>
</feature>
<feature type="compositionally biased region" description="Low complexity" evidence="7">
    <location>
        <begin position="703"/>
        <end position="730"/>
    </location>
</feature>
<evidence type="ECO:0000256" key="3">
    <source>
        <dbReference type="ARBA" id="ARBA00022553"/>
    </source>
</evidence>
<dbReference type="Pfam" id="PF12240">
    <property type="entry name" value="Angiomotin_C"/>
    <property type="match status" value="1"/>
</dbReference>
<dbReference type="AlphaFoldDB" id="A0AAJ7DZH4"/>
<feature type="compositionally biased region" description="Polar residues" evidence="7">
    <location>
        <begin position="65"/>
        <end position="80"/>
    </location>
</feature>
<feature type="region of interest" description="Disordered" evidence="7">
    <location>
        <begin position="699"/>
        <end position="730"/>
    </location>
</feature>
<evidence type="ECO:0000256" key="4">
    <source>
        <dbReference type="ARBA" id="ARBA00022949"/>
    </source>
</evidence>
<name>A0AAJ7DZH4_9HYME</name>
<feature type="compositionally biased region" description="Basic and acidic residues" evidence="7">
    <location>
        <begin position="923"/>
        <end position="935"/>
    </location>
</feature>
<feature type="compositionally biased region" description="Polar residues" evidence="7">
    <location>
        <begin position="26"/>
        <end position="51"/>
    </location>
</feature>
<feature type="compositionally biased region" description="Basic and acidic residues" evidence="7">
    <location>
        <begin position="1025"/>
        <end position="1039"/>
    </location>
</feature>
<feature type="region of interest" description="Disordered" evidence="7">
    <location>
        <begin position="26"/>
        <end position="153"/>
    </location>
</feature>
<dbReference type="GO" id="GO:0005886">
    <property type="term" value="C:plasma membrane"/>
    <property type="evidence" value="ECO:0007669"/>
    <property type="project" value="TreeGrafter"/>
</dbReference>
<feature type="region of interest" description="Disordered" evidence="7">
    <location>
        <begin position="997"/>
        <end position="1090"/>
    </location>
</feature>
<dbReference type="GO" id="GO:0030334">
    <property type="term" value="P:regulation of cell migration"/>
    <property type="evidence" value="ECO:0007669"/>
    <property type="project" value="TreeGrafter"/>
</dbReference>
<dbReference type="PRINTS" id="PR01807">
    <property type="entry name" value="ANGIOMOTIN"/>
</dbReference>
<accession>A0AAJ7DZH4</accession>
<feature type="region of interest" description="Disordered" evidence="7">
    <location>
        <begin position="800"/>
        <end position="836"/>
    </location>
</feature>
<keyword evidence="9" id="KW-1185">Reference proteome</keyword>
<feature type="compositionally biased region" description="Polar residues" evidence="7">
    <location>
        <begin position="88"/>
        <end position="153"/>
    </location>
</feature>
<reference evidence="10" key="1">
    <citation type="submission" date="2025-08" db="UniProtKB">
        <authorList>
            <consortium name="RefSeq"/>
        </authorList>
    </citation>
    <scope>IDENTIFICATION</scope>
</reference>
<evidence type="ECO:0000259" key="8">
    <source>
        <dbReference type="Pfam" id="PF12240"/>
    </source>
</evidence>
<feature type="region of interest" description="Disordered" evidence="7">
    <location>
        <begin position="260"/>
        <end position="350"/>
    </location>
</feature>
<comment type="subcellular location">
    <subcellularLocation>
        <location evidence="1">Cell junction</location>
    </subcellularLocation>
</comment>
<dbReference type="GO" id="GO:0005923">
    <property type="term" value="C:bicellular tight junction"/>
    <property type="evidence" value="ECO:0007669"/>
    <property type="project" value="TreeGrafter"/>
</dbReference>
<dbReference type="GeneID" id="105365608"/>
<feature type="compositionally biased region" description="Polar residues" evidence="7">
    <location>
        <begin position="1056"/>
        <end position="1065"/>
    </location>
</feature>
<feature type="compositionally biased region" description="Basic and acidic residues" evidence="7">
    <location>
        <begin position="322"/>
        <end position="332"/>
    </location>
</feature>
<evidence type="ECO:0000256" key="1">
    <source>
        <dbReference type="ARBA" id="ARBA00004282"/>
    </source>
</evidence>
<comment type="similarity">
    <text evidence="2">Belongs to the angiomotin family.</text>
</comment>
<dbReference type="KEGG" id="csol:105365608"/>
<gene>
    <name evidence="10" type="primary">LOC105365608</name>
</gene>
<feature type="region of interest" description="Disordered" evidence="7">
    <location>
        <begin position="872"/>
        <end position="938"/>
    </location>
</feature>
<dbReference type="GO" id="GO:0031410">
    <property type="term" value="C:cytoplasmic vesicle"/>
    <property type="evidence" value="ECO:0007669"/>
    <property type="project" value="TreeGrafter"/>
</dbReference>